<dbReference type="InterPro" id="IPR029063">
    <property type="entry name" value="SAM-dependent_MTases_sf"/>
</dbReference>
<dbReference type="PANTHER" id="PTHR14911">
    <property type="entry name" value="THUMP DOMAIN-CONTAINING"/>
    <property type="match status" value="1"/>
</dbReference>
<keyword evidence="6 16" id="KW-0808">Transferase</keyword>
<dbReference type="PROSITE" id="PS01261">
    <property type="entry name" value="UPF0020"/>
    <property type="match status" value="1"/>
</dbReference>
<evidence type="ECO:0000256" key="14">
    <source>
        <dbReference type="ARBA" id="ARBA00082665"/>
    </source>
</evidence>
<evidence type="ECO:0000313" key="17">
    <source>
        <dbReference type="Proteomes" id="UP000297053"/>
    </source>
</evidence>
<protein>
    <recommendedName>
        <fullName evidence="13">tRNA (guanine(10)-N(2))-dimethyltransferase</fullName>
        <ecNumber evidence="13">2.1.1.213</ecNumber>
    </recommendedName>
    <alternativeName>
        <fullName evidence="14">tRNA:G10 dimethyltransferase</fullName>
    </alternativeName>
</protein>
<evidence type="ECO:0000256" key="7">
    <source>
        <dbReference type="ARBA" id="ARBA00022691"/>
    </source>
</evidence>
<evidence type="ECO:0000256" key="1">
    <source>
        <dbReference type="ARBA" id="ARBA00004496"/>
    </source>
</evidence>
<evidence type="ECO:0000256" key="12">
    <source>
        <dbReference type="ARBA" id="ARBA00061338"/>
    </source>
</evidence>
<reference evidence="16 17" key="1">
    <citation type="submission" date="2019-04" db="EMBL/GenBank/DDBJ databases">
        <title>Complete genome sequence of Arthrobacter sp. ZXY-2 associated with effective atrazine degradation and salt adaptation.</title>
        <authorList>
            <person name="Zhao X."/>
        </authorList>
    </citation>
    <scope>NUCLEOTIDE SEQUENCE [LARGE SCALE GENOMIC DNA]</scope>
    <source>
        <strain evidence="17">ZP60</strain>
    </source>
</reference>
<feature type="domain" description="Ribosomal RNA large subunit methyltransferase K/L-like methyltransferase" evidence="15">
    <location>
        <begin position="167"/>
        <end position="328"/>
    </location>
</feature>
<evidence type="ECO:0000313" key="16">
    <source>
        <dbReference type="EMBL" id="QCD65354.1"/>
    </source>
</evidence>
<dbReference type="SUPFAM" id="SSF53335">
    <property type="entry name" value="S-adenosyl-L-methionine-dependent methyltransferases"/>
    <property type="match status" value="1"/>
</dbReference>
<accession>A0A4D6KBP6</accession>
<dbReference type="GO" id="GO:0030488">
    <property type="term" value="P:tRNA methylation"/>
    <property type="evidence" value="ECO:0007669"/>
    <property type="project" value="TreeGrafter"/>
</dbReference>
<dbReference type="InterPro" id="IPR053943">
    <property type="entry name" value="RlmKL-like_Mtase_CS"/>
</dbReference>
<comment type="subunit">
    <text evidence="2">Monomer.</text>
</comment>
<dbReference type="AlphaFoldDB" id="A0A4D6KBP6"/>
<evidence type="ECO:0000259" key="15">
    <source>
        <dbReference type="Pfam" id="PF01170"/>
    </source>
</evidence>
<keyword evidence="7" id="KW-0949">S-adenosyl-L-methionine</keyword>
<dbReference type="EMBL" id="CP039375">
    <property type="protein sequence ID" value="QCD65354.1"/>
    <property type="molecule type" value="Genomic_DNA"/>
</dbReference>
<dbReference type="GeneID" id="42178628"/>
<organism evidence="16 17">
    <name type="scientific">Halomicrobium mukohataei</name>
    <dbReference type="NCBI Taxonomy" id="57705"/>
    <lineage>
        <taxon>Archaea</taxon>
        <taxon>Methanobacteriati</taxon>
        <taxon>Methanobacteriota</taxon>
        <taxon>Stenosarchaea group</taxon>
        <taxon>Halobacteria</taxon>
        <taxon>Halobacteriales</taxon>
        <taxon>Haloarculaceae</taxon>
        <taxon>Halomicrobium</taxon>
    </lineage>
</organism>
<gene>
    <name evidence="16" type="ORF">E5139_06790</name>
</gene>
<keyword evidence="8" id="KW-0819">tRNA processing</keyword>
<dbReference type="EC" id="2.1.1.213" evidence="13"/>
<dbReference type="OMA" id="CEASHIG"/>
<name>A0A4D6KBP6_9EURY</name>
<evidence type="ECO:0000256" key="4">
    <source>
        <dbReference type="ARBA" id="ARBA00022555"/>
    </source>
</evidence>
<keyword evidence="4" id="KW-0820">tRNA-binding</keyword>
<dbReference type="KEGG" id="halz:E5139_06790"/>
<evidence type="ECO:0000256" key="3">
    <source>
        <dbReference type="ARBA" id="ARBA00022490"/>
    </source>
</evidence>
<keyword evidence="9" id="KW-0694">RNA-binding</keyword>
<sequence length="334" mass="35636">MYVLELAGQDDRFAAREAASAATDVSLLAPGLATARGITDRVRTLAFTRRASELLATCEPTVDSASATLDAANVDRAGSVAVRAVDVRSTTGIDTERAERELGQRLVDRGFTVDLDDPDHELRALFSAGHQQATDASEVADDADGVCALGWLAATSRRDYGERAPMDRPFTQPGSMDPMEARAIVNIAGARPGRRVVDPMCGTGGVLIEAGLAGADVVGTDAQEKMVRGARENLDTFLDDFAVARADATALPLRDDAADAVVFDAPYGRQSKIEGELDAVVSGALAEARRIAPRAVVVADRSWEAAAEEAGWTVEDRFERRVHRSLVRHVHVLE</sequence>
<dbReference type="GO" id="GO:0005737">
    <property type="term" value="C:cytoplasm"/>
    <property type="evidence" value="ECO:0007669"/>
    <property type="project" value="UniProtKB-SubCell"/>
</dbReference>
<evidence type="ECO:0000256" key="6">
    <source>
        <dbReference type="ARBA" id="ARBA00022679"/>
    </source>
</evidence>
<dbReference type="Gene3D" id="3.40.50.150">
    <property type="entry name" value="Vaccinia Virus protein VP39"/>
    <property type="match status" value="1"/>
</dbReference>
<comment type="similarity">
    <text evidence="12">Belongs to the methyltransferase superfamily. Trm-G10 family.</text>
</comment>
<keyword evidence="3" id="KW-0963">Cytoplasm</keyword>
<evidence type="ECO:0000256" key="8">
    <source>
        <dbReference type="ARBA" id="ARBA00022694"/>
    </source>
</evidence>
<evidence type="ECO:0000256" key="5">
    <source>
        <dbReference type="ARBA" id="ARBA00022603"/>
    </source>
</evidence>
<dbReference type="InterPro" id="IPR000241">
    <property type="entry name" value="RlmKL-like_Mtase"/>
</dbReference>
<dbReference type="CDD" id="cd02440">
    <property type="entry name" value="AdoMet_MTases"/>
    <property type="match status" value="1"/>
</dbReference>
<evidence type="ECO:0000256" key="11">
    <source>
        <dbReference type="ARBA" id="ARBA00054380"/>
    </source>
</evidence>
<comment type="catalytic activity">
    <reaction evidence="10">
        <text>guanosine(10) in tRNA + 2 S-adenosyl-L-methionine = N(2)-dimethylguanosine(10) in tRNA + 2 S-adenosyl-L-homocysteine + 2 H(+)</text>
        <dbReference type="Rhea" id="RHEA:43124"/>
        <dbReference type="Rhea" id="RHEA-COMP:10355"/>
        <dbReference type="Rhea" id="RHEA-COMP:10358"/>
        <dbReference type="ChEBI" id="CHEBI:15378"/>
        <dbReference type="ChEBI" id="CHEBI:57856"/>
        <dbReference type="ChEBI" id="CHEBI:59789"/>
        <dbReference type="ChEBI" id="CHEBI:74269"/>
        <dbReference type="ChEBI" id="CHEBI:74513"/>
        <dbReference type="EC" id="2.1.1.213"/>
    </reaction>
</comment>
<comment type="function">
    <text evidence="11">Catalyzes the adenosylmethionine-dependent methylation of the exocyclic amino group (N(2)) of guanosine at position 10 of various tRNAs. Acts via a two-step process that leads to the formation of either N(2)-monomethyl (m(2)G) or N(2)-dimethylguanosine (m(2)(2)G).</text>
</comment>
<evidence type="ECO:0000256" key="10">
    <source>
        <dbReference type="ARBA" id="ARBA00051883"/>
    </source>
</evidence>
<evidence type="ECO:0000256" key="13">
    <source>
        <dbReference type="ARBA" id="ARBA00066936"/>
    </source>
</evidence>
<proteinExistence type="inferred from homology"/>
<reference evidence="16 17" key="2">
    <citation type="submission" date="2019-04" db="EMBL/GenBank/DDBJ databases">
        <authorList>
            <person name="Yang S."/>
            <person name="Wei W."/>
        </authorList>
    </citation>
    <scope>NUCLEOTIDE SEQUENCE [LARGE SCALE GENOMIC DNA]</scope>
    <source>
        <strain evidence="17">ZP60</strain>
    </source>
</reference>
<evidence type="ECO:0000256" key="9">
    <source>
        <dbReference type="ARBA" id="ARBA00022884"/>
    </source>
</evidence>
<dbReference type="Pfam" id="PF01170">
    <property type="entry name" value="UPF0020"/>
    <property type="match status" value="1"/>
</dbReference>
<dbReference type="RefSeq" id="WP_015761701.1">
    <property type="nucleotide sequence ID" value="NZ_CP039375.1"/>
</dbReference>
<dbReference type="FunFam" id="3.40.50.150:FF:000251">
    <property type="entry name" value="Putative RNA methylase"/>
    <property type="match status" value="1"/>
</dbReference>
<dbReference type="Proteomes" id="UP000297053">
    <property type="component" value="Chromosome"/>
</dbReference>
<evidence type="ECO:0000256" key="2">
    <source>
        <dbReference type="ARBA" id="ARBA00011245"/>
    </source>
</evidence>
<comment type="subcellular location">
    <subcellularLocation>
        <location evidence="1">Cytoplasm</location>
    </subcellularLocation>
</comment>
<dbReference type="GO" id="GO:0160101">
    <property type="term" value="F:tRNA (guanine(10)-N2)-dimethyltransferase activity"/>
    <property type="evidence" value="ECO:0007669"/>
    <property type="project" value="UniProtKB-EC"/>
</dbReference>
<dbReference type="PANTHER" id="PTHR14911:SF21">
    <property type="entry name" value="N2-METHYLGUANOSINE TRNA METHYLTRANSFERASE"/>
    <property type="match status" value="1"/>
</dbReference>
<dbReference type="GO" id="GO:0000049">
    <property type="term" value="F:tRNA binding"/>
    <property type="evidence" value="ECO:0007669"/>
    <property type="project" value="UniProtKB-KW"/>
</dbReference>
<keyword evidence="5 16" id="KW-0489">Methyltransferase</keyword>